<reference evidence="3" key="1">
    <citation type="submission" date="2018-05" db="EMBL/GenBank/DDBJ databases">
        <authorList>
            <person name="Lanie J.A."/>
            <person name="Ng W.-L."/>
            <person name="Kazmierczak K.M."/>
            <person name="Andrzejewski T.M."/>
            <person name="Davidsen T.M."/>
            <person name="Wayne K.J."/>
            <person name="Tettelin H."/>
            <person name="Glass J.I."/>
            <person name="Rusch D."/>
            <person name="Podicherti R."/>
            <person name="Tsui H.-C.T."/>
            <person name="Winkler M.E."/>
        </authorList>
    </citation>
    <scope>NUCLEOTIDE SEQUENCE</scope>
</reference>
<name>A0A382ZVR4_9ZZZZ</name>
<gene>
    <name evidence="3" type="ORF">METZ01_LOCUS452357</name>
</gene>
<dbReference type="AlphaFoldDB" id="A0A382ZVR4"/>
<keyword evidence="1" id="KW-0560">Oxidoreductase</keyword>
<feature type="non-terminal residue" evidence="3">
    <location>
        <position position="1"/>
    </location>
</feature>
<evidence type="ECO:0000259" key="2">
    <source>
        <dbReference type="Pfam" id="PF00248"/>
    </source>
</evidence>
<dbReference type="PANTHER" id="PTHR43364:SF4">
    <property type="entry name" value="NAD(P)-LINKED OXIDOREDUCTASE SUPERFAMILY PROTEIN"/>
    <property type="match status" value="1"/>
</dbReference>
<dbReference type="InterPro" id="IPR036812">
    <property type="entry name" value="NAD(P)_OxRdtase_dom_sf"/>
</dbReference>
<dbReference type="EMBL" id="UINC01187005">
    <property type="protein sequence ID" value="SVD99503.1"/>
    <property type="molecule type" value="Genomic_DNA"/>
</dbReference>
<dbReference type="PANTHER" id="PTHR43364">
    <property type="entry name" value="NADH-SPECIFIC METHYLGLYOXAL REDUCTASE-RELATED"/>
    <property type="match status" value="1"/>
</dbReference>
<dbReference type="InterPro" id="IPR050523">
    <property type="entry name" value="AKR_Detox_Biosynth"/>
</dbReference>
<dbReference type="SUPFAM" id="SSF51430">
    <property type="entry name" value="NAD(P)-linked oxidoreductase"/>
    <property type="match status" value="1"/>
</dbReference>
<dbReference type="Gene3D" id="3.20.20.100">
    <property type="entry name" value="NADP-dependent oxidoreductase domain"/>
    <property type="match status" value="1"/>
</dbReference>
<feature type="domain" description="NADP-dependent oxidoreductase" evidence="2">
    <location>
        <begin position="16"/>
        <end position="157"/>
    </location>
</feature>
<protein>
    <recommendedName>
        <fullName evidence="2">NADP-dependent oxidoreductase domain-containing protein</fullName>
    </recommendedName>
</protein>
<proteinExistence type="predicted"/>
<evidence type="ECO:0000313" key="3">
    <source>
        <dbReference type="EMBL" id="SVD99503.1"/>
    </source>
</evidence>
<dbReference type="GO" id="GO:0016491">
    <property type="term" value="F:oxidoreductase activity"/>
    <property type="evidence" value="ECO:0007669"/>
    <property type="project" value="UniProtKB-KW"/>
</dbReference>
<accession>A0A382ZVR4</accession>
<organism evidence="3">
    <name type="scientific">marine metagenome</name>
    <dbReference type="NCBI Taxonomy" id="408172"/>
    <lineage>
        <taxon>unclassified sequences</taxon>
        <taxon>metagenomes</taxon>
        <taxon>ecological metagenomes</taxon>
    </lineage>
</organism>
<sequence length="176" mass="19750">SNHFAFDLCELLWIADKYGWPKPVSSQIPYSMLKRNFNIDLDFCEKHNIGVTPYQILQGGLLTGKYKRGQNVPEGTRMKENPNWLPQPNDTIYDQLEATQALADEVGVPFSQYTVAWTLAQQAMTSVVLGSTKLQQIEDAVSGSEVAIPKEIFEKQEAITPAPPRHTAPFIRPTES</sequence>
<evidence type="ECO:0000256" key="1">
    <source>
        <dbReference type="ARBA" id="ARBA00023002"/>
    </source>
</evidence>
<dbReference type="Pfam" id="PF00248">
    <property type="entry name" value="Aldo_ket_red"/>
    <property type="match status" value="1"/>
</dbReference>
<dbReference type="InterPro" id="IPR023210">
    <property type="entry name" value="NADP_OxRdtase_dom"/>
</dbReference>